<dbReference type="Proteomes" id="UP000192722">
    <property type="component" value="Unassembled WGS sequence"/>
</dbReference>
<dbReference type="Proteomes" id="UP000705283">
    <property type="component" value="Unassembled WGS sequence"/>
</dbReference>
<keyword evidence="4" id="KW-1185">Reference proteome</keyword>
<name>A0AA40X556_9GAMM</name>
<dbReference type="InterPro" id="IPR029062">
    <property type="entry name" value="Class_I_gatase-like"/>
</dbReference>
<evidence type="ECO:0000313" key="2">
    <source>
        <dbReference type="EMBL" id="MBF6638539.1"/>
    </source>
</evidence>
<evidence type="ECO:0000313" key="4">
    <source>
        <dbReference type="Proteomes" id="UP000192722"/>
    </source>
</evidence>
<dbReference type="InterPro" id="IPR052158">
    <property type="entry name" value="INH-QAR"/>
</dbReference>
<dbReference type="InterPro" id="IPR002818">
    <property type="entry name" value="DJ-1/PfpI"/>
</dbReference>
<dbReference type="Pfam" id="PF01965">
    <property type="entry name" value="DJ-1_PfpI"/>
    <property type="match status" value="1"/>
</dbReference>
<evidence type="ECO:0000313" key="3">
    <source>
        <dbReference type="EMBL" id="ORJ20239.1"/>
    </source>
</evidence>
<reference evidence="2" key="3">
    <citation type="submission" date="2020-11" db="EMBL/GenBank/DDBJ databases">
        <authorList>
            <person name="Lee S.D."/>
        </authorList>
    </citation>
    <scope>NUCLEOTIDE SEQUENCE</scope>
    <source>
        <strain evidence="2">SAP-2</strain>
    </source>
</reference>
<dbReference type="AlphaFoldDB" id="A0AA40X556"/>
<dbReference type="GO" id="GO:0006355">
    <property type="term" value="P:regulation of DNA-templated transcription"/>
    <property type="evidence" value="ECO:0007669"/>
    <property type="project" value="TreeGrafter"/>
</dbReference>
<reference evidence="2" key="4">
    <citation type="submission" date="2022-09" db="EMBL/GenBank/DDBJ databases">
        <title>Rouxiella aceris sp. nov., isolated from tree sap and emended description of the genus Rhouxiella.</title>
        <authorList>
            <person name="Kim I.S."/>
        </authorList>
    </citation>
    <scope>NUCLEOTIDE SEQUENCE</scope>
    <source>
        <strain evidence="2">SAP-2</strain>
    </source>
</reference>
<dbReference type="CDD" id="cd03139">
    <property type="entry name" value="GATase1_PfpI_2"/>
    <property type="match status" value="1"/>
</dbReference>
<reference evidence="3" key="1">
    <citation type="submission" date="2016-12" db="EMBL/GenBank/DDBJ databases">
        <authorList>
            <person name="Le Fleche-Mateos A."/>
        </authorList>
    </citation>
    <scope>NUCLEOTIDE SEQUENCE</scope>
    <source>
        <strain evidence="3">213</strain>
    </source>
</reference>
<dbReference type="EMBL" id="JADMKS010000007">
    <property type="protein sequence ID" value="MBF6638539.1"/>
    <property type="molecule type" value="Genomic_DNA"/>
</dbReference>
<proteinExistence type="predicted"/>
<gene>
    <name evidence="3" type="ORF">BS639_15870</name>
    <name evidence="2" type="ORF">ITX54_17885</name>
</gene>
<protein>
    <submittedName>
        <fullName evidence="2">DJ-1/PfpI family protein</fullName>
    </submittedName>
    <submittedName>
        <fullName evidence="3">Thiamine biosynthesis protein ThiJ</fullName>
    </submittedName>
</protein>
<reference evidence="3 4" key="2">
    <citation type="journal article" date="2017" name="Int. J. Syst. Evol. Microbiol.">
        <title>Rouxiella badensis sp. nov. and Rouxiella silvae sp. nov. isolated from peat bog soil in Germany and emendation of the genus description.</title>
        <authorList>
            <person name="Le Fleche-Mateos A."/>
            <person name="Kugler J.H."/>
            <person name="Hansen S.H."/>
            <person name="Syldatk C."/>
            <person name="Hausmann R."/>
            <person name="Lomprez F."/>
            <person name="Vandenbogaert M."/>
            <person name="Manuguerra J.C."/>
            <person name="Grimont P.A."/>
        </authorList>
    </citation>
    <scope>NUCLEOTIDE SEQUENCE [LARGE SCALE GENOMIC DNA]</scope>
    <source>
        <strain evidence="3 4">213</strain>
    </source>
</reference>
<dbReference type="RefSeq" id="WP_084983590.1">
    <property type="nucleotide sequence ID" value="NZ_CBCSCF010000016.1"/>
</dbReference>
<evidence type="ECO:0000313" key="5">
    <source>
        <dbReference type="Proteomes" id="UP000705283"/>
    </source>
</evidence>
<dbReference type="PANTHER" id="PTHR43130:SF2">
    <property type="entry name" value="DJ-1_PFPI DOMAIN-CONTAINING PROTEIN"/>
    <property type="match status" value="1"/>
</dbReference>
<comment type="caution">
    <text evidence="2">The sequence shown here is derived from an EMBL/GenBank/DDBJ whole genome shotgun (WGS) entry which is preliminary data.</text>
</comment>
<sequence>MKKPLTIVFPLYPGVTQLDFTGPWQVLSRLPDAQLIAASIGGKTIGSEGLHFSSLQSLENLVDCDVLCVPGGGGCTDAMQDADFMQQIKRLASKATYITSVCTGSLILAAAGLLKGKRAGCHWMYLDTLAWFGAVPVSERVVRDGNIISGGGVTAGIDFALTLVAELVDEALAQRIQLGLEYAPAPPFNAGHPDVAPPEIVNQLMSNMAAQREERRQVIADISQISF</sequence>
<dbReference type="Gene3D" id="3.40.50.880">
    <property type="match status" value="1"/>
</dbReference>
<accession>A0AA40X556</accession>
<feature type="domain" description="DJ-1/PfpI" evidence="1">
    <location>
        <begin position="7"/>
        <end position="165"/>
    </location>
</feature>
<dbReference type="SUPFAM" id="SSF52317">
    <property type="entry name" value="Class I glutamine amidotransferase-like"/>
    <property type="match status" value="1"/>
</dbReference>
<organism evidence="2 5">
    <name type="scientific">Rouxiella silvae</name>
    <dbReference type="NCBI Taxonomy" id="1646373"/>
    <lineage>
        <taxon>Bacteria</taxon>
        <taxon>Pseudomonadati</taxon>
        <taxon>Pseudomonadota</taxon>
        <taxon>Gammaproteobacteria</taxon>
        <taxon>Enterobacterales</taxon>
        <taxon>Yersiniaceae</taxon>
        <taxon>Rouxiella</taxon>
    </lineage>
</organism>
<evidence type="ECO:0000259" key="1">
    <source>
        <dbReference type="Pfam" id="PF01965"/>
    </source>
</evidence>
<dbReference type="PANTHER" id="PTHR43130">
    <property type="entry name" value="ARAC-FAMILY TRANSCRIPTIONAL REGULATOR"/>
    <property type="match status" value="1"/>
</dbReference>
<dbReference type="EMBL" id="MRWD01000039">
    <property type="protein sequence ID" value="ORJ20239.1"/>
    <property type="molecule type" value="Genomic_DNA"/>
</dbReference>